<comment type="caution">
    <text evidence="1">The sequence shown here is derived from an EMBL/GenBank/DDBJ whole genome shotgun (WGS) entry which is preliminary data.</text>
</comment>
<protein>
    <submittedName>
        <fullName evidence="1">Uncharacterized protein</fullName>
    </submittedName>
</protein>
<dbReference type="AlphaFoldDB" id="A0A940S3G3"/>
<evidence type="ECO:0000313" key="1">
    <source>
        <dbReference type="EMBL" id="MBP0492206.1"/>
    </source>
</evidence>
<proteinExistence type="predicted"/>
<dbReference type="Proteomes" id="UP000677537">
    <property type="component" value="Unassembled WGS sequence"/>
</dbReference>
<name>A0A940S3G3_9PROT</name>
<sequence>MTHPPLNPFPVEPREDETHPAYGEVGLWVLKAMGEAPSPGTVGRMELLRIWDVLGRDARKELVAKGRELLRRETGEDRG</sequence>
<dbReference type="EMBL" id="JAGIZA010000003">
    <property type="protein sequence ID" value="MBP0492206.1"/>
    <property type="molecule type" value="Genomic_DNA"/>
</dbReference>
<keyword evidence="2" id="KW-1185">Reference proteome</keyword>
<evidence type="ECO:0000313" key="2">
    <source>
        <dbReference type="Proteomes" id="UP000677537"/>
    </source>
</evidence>
<dbReference type="RefSeq" id="WP_209371588.1">
    <property type="nucleotide sequence ID" value="NZ_JAGIZA010000003.1"/>
</dbReference>
<gene>
    <name evidence="1" type="ORF">J5Y10_05370</name>
</gene>
<reference evidence="1" key="1">
    <citation type="submission" date="2021-03" db="EMBL/GenBank/DDBJ databases">
        <authorList>
            <person name="So Y."/>
        </authorList>
    </citation>
    <scope>NUCLEOTIDE SEQUENCE</scope>
    <source>
        <strain evidence="1">SG15</strain>
    </source>
</reference>
<organism evidence="1 2">
    <name type="scientific">Roseomonas indoligenes</name>
    <dbReference type="NCBI Taxonomy" id="2820811"/>
    <lineage>
        <taxon>Bacteria</taxon>
        <taxon>Pseudomonadati</taxon>
        <taxon>Pseudomonadota</taxon>
        <taxon>Alphaproteobacteria</taxon>
        <taxon>Acetobacterales</taxon>
        <taxon>Roseomonadaceae</taxon>
        <taxon>Roseomonas</taxon>
    </lineage>
</organism>
<accession>A0A940S3G3</accession>